<sequence length="222" mass="23752">MRWVCGPRSVSCEITWLVEAACLRRRDGRSPGSSCSSGKASFLADGLGSRPGPTHGRRPSPAGLCRASVGRRCIPRQAGYPRPVCRTRLSIAERHGQGGTWGRASVSTMISSRRQQTTSWEVIAFSHIQPIPSSPSLFFGPQVFGGPAQQQAGCSAPLSLKHGTIDRPDSPSYCRLWLFGASHTACHSLGGRAPLFASCFCGQSKANPSTAPPSEFSPRRNT</sequence>
<reference evidence="1 2" key="1">
    <citation type="journal article" date="2024" name="Commun. Biol.">
        <title>Comparative genomic analysis of thermophilic fungi reveals convergent evolutionary adaptations and gene losses.</title>
        <authorList>
            <person name="Steindorff A.S."/>
            <person name="Aguilar-Pontes M.V."/>
            <person name="Robinson A.J."/>
            <person name="Andreopoulos B."/>
            <person name="LaButti K."/>
            <person name="Kuo A."/>
            <person name="Mondo S."/>
            <person name="Riley R."/>
            <person name="Otillar R."/>
            <person name="Haridas S."/>
            <person name="Lipzen A."/>
            <person name="Grimwood J."/>
            <person name="Schmutz J."/>
            <person name="Clum A."/>
            <person name="Reid I.D."/>
            <person name="Moisan M.C."/>
            <person name="Butler G."/>
            <person name="Nguyen T.T.M."/>
            <person name="Dewar K."/>
            <person name="Conant G."/>
            <person name="Drula E."/>
            <person name="Henrissat B."/>
            <person name="Hansel C."/>
            <person name="Singer S."/>
            <person name="Hutchinson M.I."/>
            <person name="de Vries R.P."/>
            <person name="Natvig D.O."/>
            <person name="Powell A.J."/>
            <person name="Tsang A."/>
            <person name="Grigoriev I.V."/>
        </authorList>
    </citation>
    <scope>NUCLEOTIDE SEQUENCE [LARGE SCALE GENOMIC DNA]</scope>
    <source>
        <strain evidence="1 2">ATCC 24622</strain>
    </source>
</reference>
<protein>
    <submittedName>
        <fullName evidence="1">Uncharacterized protein</fullName>
    </submittedName>
</protein>
<name>A0ABR3V1I3_9PEZI</name>
<gene>
    <name evidence="1" type="ORF">VTK73DRAFT_5628</name>
</gene>
<dbReference type="EMBL" id="JAZHXJ010003135">
    <property type="protein sequence ID" value="KAL1835465.1"/>
    <property type="molecule type" value="Genomic_DNA"/>
</dbReference>
<evidence type="ECO:0000313" key="2">
    <source>
        <dbReference type="Proteomes" id="UP001586593"/>
    </source>
</evidence>
<keyword evidence="2" id="KW-1185">Reference proteome</keyword>
<evidence type="ECO:0000313" key="1">
    <source>
        <dbReference type="EMBL" id="KAL1835465.1"/>
    </source>
</evidence>
<comment type="caution">
    <text evidence="1">The sequence shown here is derived from an EMBL/GenBank/DDBJ whole genome shotgun (WGS) entry which is preliminary data.</text>
</comment>
<proteinExistence type="predicted"/>
<dbReference type="Proteomes" id="UP001586593">
    <property type="component" value="Unassembled WGS sequence"/>
</dbReference>
<organism evidence="1 2">
    <name type="scientific">Phialemonium thermophilum</name>
    <dbReference type="NCBI Taxonomy" id="223376"/>
    <lineage>
        <taxon>Eukaryota</taxon>
        <taxon>Fungi</taxon>
        <taxon>Dikarya</taxon>
        <taxon>Ascomycota</taxon>
        <taxon>Pezizomycotina</taxon>
        <taxon>Sordariomycetes</taxon>
        <taxon>Sordariomycetidae</taxon>
        <taxon>Cephalothecales</taxon>
        <taxon>Cephalothecaceae</taxon>
        <taxon>Phialemonium</taxon>
    </lineage>
</organism>
<accession>A0ABR3V1I3</accession>